<evidence type="ECO:0000313" key="1">
    <source>
        <dbReference type="Ensembl" id="ENSOKIP00005100326.1"/>
    </source>
</evidence>
<keyword evidence="2" id="KW-1185">Reference proteome</keyword>
<evidence type="ECO:0000313" key="2">
    <source>
        <dbReference type="Proteomes" id="UP000694557"/>
    </source>
</evidence>
<reference evidence="1" key="2">
    <citation type="submission" date="2025-09" db="UniProtKB">
        <authorList>
            <consortium name="Ensembl"/>
        </authorList>
    </citation>
    <scope>IDENTIFICATION</scope>
</reference>
<organism evidence="1 2">
    <name type="scientific">Oncorhynchus kisutch</name>
    <name type="common">Coho salmon</name>
    <name type="synonym">Salmo kisutch</name>
    <dbReference type="NCBI Taxonomy" id="8019"/>
    <lineage>
        <taxon>Eukaryota</taxon>
        <taxon>Metazoa</taxon>
        <taxon>Chordata</taxon>
        <taxon>Craniata</taxon>
        <taxon>Vertebrata</taxon>
        <taxon>Euteleostomi</taxon>
        <taxon>Actinopterygii</taxon>
        <taxon>Neopterygii</taxon>
        <taxon>Teleostei</taxon>
        <taxon>Protacanthopterygii</taxon>
        <taxon>Salmoniformes</taxon>
        <taxon>Salmonidae</taxon>
        <taxon>Salmoninae</taxon>
        <taxon>Oncorhynchus</taxon>
    </lineage>
</organism>
<protein>
    <submittedName>
        <fullName evidence="1">Uncharacterized protein</fullName>
    </submittedName>
</protein>
<dbReference type="SUPFAM" id="SSF118359">
    <property type="entry name" value="Expressed protein At2g23090/F21P24.15"/>
    <property type="match status" value="1"/>
</dbReference>
<accession>A0A8C7K901</accession>
<proteinExistence type="predicted"/>
<dbReference type="Ensembl" id="ENSOKIT00005107543.1">
    <property type="protein sequence ID" value="ENSOKIP00005100326.1"/>
    <property type="gene ID" value="ENSOKIG00005044220.1"/>
</dbReference>
<dbReference type="AlphaFoldDB" id="A0A8C7K901"/>
<sequence>MEHLWDLLFQLMKHGTNTLHVVFILLHSIYADLKKFKQHFESKHYKSQMDPVLVDVQA</sequence>
<dbReference type="GeneTree" id="ENSGT01060000253325"/>
<dbReference type="Proteomes" id="UP000694557">
    <property type="component" value="Unassembled WGS sequence"/>
</dbReference>
<reference evidence="1" key="1">
    <citation type="submission" date="2025-08" db="UniProtKB">
        <authorList>
            <consortium name="Ensembl"/>
        </authorList>
    </citation>
    <scope>IDENTIFICATION</scope>
</reference>
<name>A0A8C7K901_ONCKI</name>